<dbReference type="NCBIfam" id="TIGR03715">
    <property type="entry name" value="KxYKxGKxW"/>
    <property type="match status" value="1"/>
</dbReference>
<dbReference type="Proteomes" id="UP001529343">
    <property type="component" value="Unassembled WGS sequence"/>
</dbReference>
<feature type="signal peptide" evidence="2">
    <location>
        <begin position="1"/>
        <end position="35"/>
    </location>
</feature>
<dbReference type="Pfam" id="PF19258">
    <property type="entry name" value="KxYKxGKxW_sig"/>
    <property type="match status" value="1"/>
</dbReference>
<keyword evidence="1 2" id="KW-0732">Signal</keyword>
<reference evidence="4" key="1">
    <citation type="submission" date="2023-06" db="EMBL/GenBank/DDBJ databases">
        <title>Identification and characterization of horizontal gene transfer across gut microbiota members of farm animals based on homology search.</title>
        <authorList>
            <person name="Zeman M."/>
            <person name="Kubasova T."/>
            <person name="Jahodarova E."/>
            <person name="Nykrynova M."/>
            <person name="Rychlik I."/>
        </authorList>
    </citation>
    <scope>NUCLEOTIDE SEQUENCE [LARGE SCALE GENOMIC DNA]</scope>
    <source>
        <strain evidence="4">161_Gplus</strain>
    </source>
</reference>
<reference evidence="3 4" key="2">
    <citation type="submission" date="2023-06" db="EMBL/GenBank/DDBJ databases">
        <authorList>
            <person name="Zeman M."/>
            <person name="Kubasova T."/>
            <person name="Jahodarova E."/>
            <person name="Nykrynova M."/>
            <person name="Rychlik I."/>
        </authorList>
    </citation>
    <scope>NUCLEOTIDE SEQUENCE [LARGE SCALE GENOMIC DNA]</scope>
    <source>
        <strain evidence="3 4">161_Gplus</strain>
    </source>
</reference>
<evidence type="ECO:0000313" key="4">
    <source>
        <dbReference type="Proteomes" id="UP001529343"/>
    </source>
</evidence>
<evidence type="ECO:0000313" key="3">
    <source>
        <dbReference type="EMBL" id="MDM8266815.1"/>
    </source>
</evidence>
<keyword evidence="4" id="KW-1185">Reference proteome</keyword>
<proteinExistence type="predicted"/>
<dbReference type="EMBL" id="JAUDDW010000024">
    <property type="protein sequence ID" value="MDM8266815.1"/>
    <property type="molecule type" value="Genomic_DNA"/>
</dbReference>
<accession>A0ABT7UYN8</accession>
<dbReference type="InterPro" id="IPR022263">
    <property type="entry name" value="KxYKxGKxW"/>
</dbReference>
<feature type="chain" id="PRO_5046548748" evidence="2">
    <location>
        <begin position="36"/>
        <end position="187"/>
    </location>
</feature>
<organism evidence="3 4">
    <name type="scientific">Limosilactobacillus pontis</name>
    <dbReference type="NCBI Taxonomy" id="35787"/>
    <lineage>
        <taxon>Bacteria</taxon>
        <taxon>Bacillati</taxon>
        <taxon>Bacillota</taxon>
        <taxon>Bacilli</taxon>
        <taxon>Lactobacillales</taxon>
        <taxon>Lactobacillaceae</taxon>
        <taxon>Limosilactobacillus</taxon>
    </lineage>
</organism>
<evidence type="ECO:0000256" key="2">
    <source>
        <dbReference type="SAM" id="SignalP"/>
    </source>
</evidence>
<gene>
    <name evidence="3" type="ORF">QUW44_06520</name>
</gene>
<protein>
    <submittedName>
        <fullName evidence="3">KxYKxGKxW signal peptide domain-containing protein</fullName>
    </submittedName>
</protein>
<comment type="caution">
    <text evidence="3">The sequence shown here is derived from an EMBL/GenBank/DDBJ whole genome shotgun (WGS) entry which is preliminary data.</text>
</comment>
<evidence type="ECO:0000256" key="1">
    <source>
        <dbReference type="ARBA" id="ARBA00022729"/>
    </source>
</evidence>
<sequence>MNESKHYKMYKAGKLWLTATITVLAFTGMTTAVKADDQGTSTINTQQVIAASNGPAESTTASASTATASSATTESAAVADSAVADNTQVNVLENDSSSEERLLDNNLLSRAESFHIFVNEVQIGADVNGNIATRHYISGNEFGTRNESHNYKLNGQNGDVYYIESFDQLGANAFRNSNSYIIFGDQA</sequence>
<dbReference type="RefSeq" id="WP_289576472.1">
    <property type="nucleotide sequence ID" value="NZ_JAUDDW010000024.1"/>
</dbReference>
<name>A0ABT7UYN8_9LACO</name>